<organism evidence="1 2">
    <name type="scientific">Sulfurospirillum tamanense</name>
    <dbReference type="NCBI Taxonomy" id="2813362"/>
    <lineage>
        <taxon>Bacteria</taxon>
        <taxon>Pseudomonadati</taxon>
        <taxon>Campylobacterota</taxon>
        <taxon>Epsilonproteobacteria</taxon>
        <taxon>Campylobacterales</taxon>
        <taxon>Sulfurospirillaceae</taxon>
        <taxon>Sulfurospirillum</taxon>
    </lineage>
</organism>
<reference evidence="2" key="2">
    <citation type="submission" date="2021-02" db="EMBL/GenBank/DDBJ databases">
        <title>Sulfurospirillum tamanensis sp. nov.</title>
        <authorList>
            <person name="Merkel A.Y."/>
        </authorList>
    </citation>
    <scope>NUCLEOTIDE SEQUENCE [LARGE SCALE GENOMIC DNA]</scope>
    <source>
        <strain evidence="2">T05b</strain>
    </source>
</reference>
<comment type="caution">
    <text evidence="1">The sequence shown here is derived from an EMBL/GenBank/DDBJ whole genome shotgun (WGS) entry which is preliminary data.</text>
</comment>
<evidence type="ECO:0000313" key="1">
    <source>
        <dbReference type="EMBL" id="MBN2963638.1"/>
    </source>
</evidence>
<sequence length="149" mass="16838">MKHVRAILSHLKNDPSLMHLKKSESYQKLLGLLPKSMAQGVRFMYNKNDTLFFVLEHPGLKMEFHYKTTLIKGLLKELIAHDPSCRCIEAQHIQTFVTNKPPLHVKPSAPTGPFYSEASKGAFVNHAASGELHSLFESIRKTIQCSQPN</sequence>
<evidence type="ECO:0000313" key="2">
    <source>
        <dbReference type="Proteomes" id="UP000703590"/>
    </source>
</evidence>
<dbReference type="RefSeq" id="WP_205458074.1">
    <property type="nucleotide sequence ID" value="NZ_JAFHKK010000003.1"/>
</dbReference>
<gene>
    <name evidence="1" type="ORF">JWV37_02505</name>
</gene>
<proteinExistence type="predicted"/>
<reference evidence="1 2" key="1">
    <citation type="submission" date="2021-02" db="EMBL/GenBank/DDBJ databases">
        <title>Sulfurospirillum tamanensis sp. nov.</title>
        <authorList>
            <person name="Frolova A."/>
            <person name="Merkel A."/>
            <person name="Slobodkin A."/>
        </authorList>
    </citation>
    <scope>NUCLEOTIDE SEQUENCE [LARGE SCALE GENOMIC DNA]</scope>
    <source>
        <strain evidence="1 2">T05b</strain>
    </source>
</reference>
<keyword evidence="2" id="KW-1185">Reference proteome</keyword>
<accession>A0ABS2WQG6</accession>
<name>A0ABS2WQG6_9BACT</name>
<protein>
    <recommendedName>
        <fullName evidence="3">DUF721 domain-containing protein</fullName>
    </recommendedName>
</protein>
<evidence type="ECO:0008006" key="3">
    <source>
        <dbReference type="Google" id="ProtNLM"/>
    </source>
</evidence>
<reference evidence="1 2" key="3">
    <citation type="submission" date="2021-02" db="EMBL/GenBank/DDBJ databases">
        <authorList>
            <person name="Merkel A.Y."/>
        </authorList>
    </citation>
    <scope>NUCLEOTIDE SEQUENCE [LARGE SCALE GENOMIC DNA]</scope>
    <source>
        <strain evidence="1 2">T05b</strain>
    </source>
</reference>
<dbReference type="EMBL" id="JAFHKK010000003">
    <property type="protein sequence ID" value="MBN2963638.1"/>
    <property type="molecule type" value="Genomic_DNA"/>
</dbReference>
<dbReference type="Proteomes" id="UP000703590">
    <property type="component" value="Unassembled WGS sequence"/>
</dbReference>